<protein>
    <submittedName>
        <fullName evidence="1">Uncharacterized protein</fullName>
    </submittedName>
</protein>
<evidence type="ECO:0000313" key="1">
    <source>
        <dbReference type="EMBL" id="MFC4364352.1"/>
    </source>
</evidence>
<dbReference type="EMBL" id="JBHSCX010000021">
    <property type="protein sequence ID" value="MFC4364352.1"/>
    <property type="molecule type" value="Genomic_DNA"/>
</dbReference>
<name>A0ABV8VB97_9GAMM</name>
<organism evidence="1 2">
    <name type="scientific">Simiduia curdlanivorans</name>
    <dbReference type="NCBI Taxonomy" id="1492769"/>
    <lineage>
        <taxon>Bacteria</taxon>
        <taxon>Pseudomonadati</taxon>
        <taxon>Pseudomonadota</taxon>
        <taxon>Gammaproteobacteria</taxon>
        <taxon>Cellvibrionales</taxon>
        <taxon>Cellvibrionaceae</taxon>
        <taxon>Simiduia</taxon>
    </lineage>
</organism>
<reference evidence="2" key="1">
    <citation type="journal article" date="2019" name="Int. J. Syst. Evol. Microbiol.">
        <title>The Global Catalogue of Microorganisms (GCM) 10K type strain sequencing project: providing services to taxonomists for standard genome sequencing and annotation.</title>
        <authorList>
            <consortium name="The Broad Institute Genomics Platform"/>
            <consortium name="The Broad Institute Genome Sequencing Center for Infectious Disease"/>
            <person name="Wu L."/>
            <person name="Ma J."/>
        </authorList>
    </citation>
    <scope>NUCLEOTIDE SEQUENCE [LARGE SCALE GENOMIC DNA]</scope>
    <source>
        <strain evidence="2">CECT 8570</strain>
    </source>
</reference>
<dbReference type="RefSeq" id="WP_290262219.1">
    <property type="nucleotide sequence ID" value="NZ_JAUFQG010000004.1"/>
</dbReference>
<comment type="caution">
    <text evidence="1">The sequence shown here is derived from an EMBL/GenBank/DDBJ whole genome shotgun (WGS) entry which is preliminary data.</text>
</comment>
<proteinExistence type="predicted"/>
<evidence type="ECO:0000313" key="2">
    <source>
        <dbReference type="Proteomes" id="UP001595840"/>
    </source>
</evidence>
<dbReference type="Proteomes" id="UP001595840">
    <property type="component" value="Unassembled WGS sequence"/>
</dbReference>
<sequence length="202" mass="22785">MIYRIHPDVKHYQLFHLDADQVEATLGEDCLIYMDSRPTHYLPHWKPLEIEFYDAYEGMSKKPENKPLPDIISDNNGKLFLSDKAYQSLKDLLAGCGEFLPVTCGEISGVLFNPLVLAEESNAVDLSLTLRDKWGNLNNLAFHPEKLKHPLFRTEQDSFRGVYCTEQLKIVVDKSELTGCIFAIDLADRPPADGTAEVGSVN</sequence>
<keyword evidence="2" id="KW-1185">Reference proteome</keyword>
<accession>A0ABV8VB97</accession>
<gene>
    <name evidence="1" type="ORF">ACFOX3_18730</name>
</gene>